<proteinExistence type="predicted"/>
<evidence type="ECO:0000256" key="1">
    <source>
        <dbReference type="ARBA" id="ARBA00022801"/>
    </source>
</evidence>
<dbReference type="InterPro" id="IPR011335">
    <property type="entry name" value="Restrct_endonuc-II-like"/>
</dbReference>
<comment type="caution">
    <text evidence="3">The sequence shown here is derived from an EMBL/GenBank/DDBJ whole genome shotgun (WGS) entry which is preliminary data.</text>
</comment>
<evidence type="ECO:0000259" key="2">
    <source>
        <dbReference type="Pfam" id="PF04471"/>
    </source>
</evidence>
<dbReference type="GO" id="GO:0004519">
    <property type="term" value="F:endonuclease activity"/>
    <property type="evidence" value="ECO:0007669"/>
    <property type="project" value="UniProtKB-KW"/>
</dbReference>
<organism evidence="3 4">
    <name type="scientific">Levilactobacillus fujinensis</name>
    <dbReference type="NCBI Taxonomy" id="2486024"/>
    <lineage>
        <taxon>Bacteria</taxon>
        <taxon>Bacillati</taxon>
        <taxon>Bacillota</taxon>
        <taxon>Bacilli</taxon>
        <taxon>Lactobacillales</taxon>
        <taxon>Lactobacillaceae</taxon>
        <taxon>Levilactobacillus</taxon>
    </lineage>
</organism>
<dbReference type="Proteomes" id="UP001596283">
    <property type="component" value="Unassembled WGS sequence"/>
</dbReference>
<evidence type="ECO:0000313" key="3">
    <source>
        <dbReference type="EMBL" id="MFC6259845.1"/>
    </source>
</evidence>
<keyword evidence="4" id="KW-1185">Reference proteome</keyword>
<keyword evidence="1" id="KW-0378">Hydrolase</keyword>
<dbReference type="RefSeq" id="WP_125685476.1">
    <property type="nucleotide sequence ID" value="NZ_JBHSSI010000022.1"/>
</dbReference>
<dbReference type="EMBL" id="JBHSSI010000022">
    <property type="protein sequence ID" value="MFC6259845.1"/>
    <property type="molecule type" value="Genomic_DNA"/>
</dbReference>
<dbReference type="PANTHER" id="PTHR30015">
    <property type="entry name" value="MRR RESTRICTION SYSTEM PROTEIN"/>
    <property type="match status" value="1"/>
</dbReference>
<dbReference type="InterPro" id="IPR011856">
    <property type="entry name" value="tRNA_endonuc-like_dom_sf"/>
</dbReference>
<accession>A0ABW1TEL0</accession>
<keyword evidence="3" id="KW-0540">Nuclease</keyword>
<dbReference type="SUPFAM" id="SSF52980">
    <property type="entry name" value="Restriction endonuclease-like"/>
    <property type="match status" value="1"/>
</dbReference>
<keyword evidence="3" id="KW-0255">Endonuclease</keyword>
<dbReference type="PANTHER" id="PTHR30015:SF7">
    <property type="entry name" value="TYPE IV METHYL-DIRECTED RESTRICTION ENZYME ECOKMRR"/>
    <property type="match status" value="1"/>
</dbReference>
<protein>
    <submittedName>
        <fullName evidence="3">Restriction endonuclease</fullName>
    </submittedName>
</protein>
<dbReference type="Gene3D" id="3.40.1350.10">
    <property type="match status" value="1"/>
</dbReference>
<sequence>MSYQRQRVYVAILDALNGVGGIASRDKIKSIIAEDETSGISYEDVYDPVTSRSGNEYVPFNFDFNFGIRELAMLGYIEQFKRGADIVLTEKGRTANYTHVPSKAEQTLIAQYWHDHSKVNKAKQTATEQVKTADKQALVTAEDGIVDDDDSEDEWRTLLLAQLKQFSPKKFESFARLLISKMGVSIDSKMGKVMSGDHGIDGFGYFESDDFRTSRVAIQAKRYTDSAVSEPEIDKFKGAMDGFSAEYGIFITTTYFTPKAKEKAVKGNRSVTLIDGRRITDLVEQFRLHIEPVQTYHLDDYYYEED</sequence>
<dbReference type="Pfam" id="PF04471">
    <property type="entry name" value="Mrr_cat"/>
    <property type="match status" value="1"/>
</dbReference>
<gene>
    <name evidence="3" type="ORF">ACFP1C_02700</name>
</gene>
<evidence type="ECO:0000313" key="4">
    <source>
        <dbReference type="Proteomes" id="UP001596283"/>
    </source>
</evidence>
<name>A0ABW1TEL0_9LACO</name>
<dbReference type="InterPro" id="IPR007560">
    <property type="entry name" value="Restrct_endonuc_IV_Mrr"/>
</dbReference>
<feature type="domain" description="Restriction endonuclease type IV Mrr" evidence="2">
    <location>
        <begin position="163"/>
        <end position="282"/>
    </location>
</feature>
<reference evidence="4" key="1">
    <citation type="journal article" date="2019" name="Int. J. Syst. Evol. Microbiol.">
        <title>The Global Catalogue of Microorganisms (GCM) 10K type strain sequencing project: providing services to taxonomists for standard genome sequencing and annotation.</title>
        <authorList>
            <consortium name="The Broad Institute Genomics Platform"/>
            <consortium name="The Broad Institute Genome Sequencing Center for Infectious Disease"/>
            <person name="Wu L."/>
            <person name="Ma J."/>
        </authorList>
    </citation>
    <scope>NUCLEOTIDE SEQUENCE [LARGE SCALE GENOMIC DNA]</scope>
    <source>
        <strain evidence="4">CCM 8908</strain>
    </source>
</reference>
<dbReference type="InterPro" id="IPR052906">
    <property type="entry name" value="Type_IV_Methyl-Rstrct_Enzyme"/>
</dbReference>